<accession>A0A0A9HIR4</accession>
<organism evidence="1">
    <name type="scientific">Arundo donax</name>
    <name type="common">Giant reed</name>
    <name type="synonym">Donax arundinaceus</name>
    <dbReference type="NCBI Taxonomy" id="35708"/>
    <lineage>
        <taxon>Eukaryota</taxon>
        <taxon>Viridiplantae</taxon>
        <taxon>Streptophyta</taxon>
        <taxon>Embryophyta</taxon>
        <taxon>Tracheophyta</taxon>
        <taxon>Spermatophyta</taxon>
        <taxon>Magnoliopsida</taxon>
        <taxon>Liliopsida</taxon>
        <taxon>Poales</taxon>
        <taxon>Poaceae</taxon>
        <taxon>PACMAD clade</taxon>
        <taxon>Arundinoideae</taxon>
        <taxon>Arundineae</taxon>
        <taxon>Arundo</taxon>
    </lineage>
</organism>
<sequence length="98" mass="11063">MVSYYVSTQNFRTKINYICDIQKREIFKGTNPVSKSEIIHHDLNPCSIQFGSIPHSMVHGKKEDNSLSNSMPSKLVFKGTNLVPKKIEPLVANKKKSA</sequence>
<evidence type="ECO:0000313" key="1">
    <source>
        <dbReference type="EMBL" id="JAE34761.1"/>
    </source>
</evidence>
<protein>
    <submittedName>
        <fullName evidence="1">Uncharacterized protein</fullName>
    </submittedName>
</protein>
<reference evidence="1" key="1">
    <citation type="submission" date="2014-09" db="EMBL/GenBank/DDBJ databases">
        <authorList>
            <person name="Magalhaes I.L.F."/>
            <person name="Oliveira U."/>
            <person name="Santos F.R."/>
            <person name="Vidigal T.H.D.A."/>
            <person name="Brescovit A.D."/>
            <person name="Santos A.J."/>
        </authorList>
    </citation>
    <scope>NUCLEOTIDE SEQUENCE</scope>
    <source>
        <tissue evidence="1">Shoot tissue taken approximately 20 cm above the soil surface</tissue>
    </source>
</reference>
<dbReference type="EMBL" id="GBRH01163135">
    <property type="protein sequence ID" value="JAE34761.1"/>
    <property type="molecule type" value="Transcribed_RNA"/>
</dbReference>
<dbReference type="AlphaFoldDB" id="A0A0A9HIR4"/>
<reference evidence="1" key="2">
    <citation type="journal article" date="2015" name="Data Brief">
        <title>Shoot transcriptome of the giant reed, Arundo donax.</title>
        <authorList>
            <person name="Barrero R.A."/>
            <person name="Guerrero F.D."/>
            <person name="Moolhuijzen P."/>
            <person name="Goolsby J.A."/>
            <person name="Tidwell J."/>
            <person name="Bellgard S.E."/>
            <person name="Bellgard M.I."/>
        </authorList>
    </citation>
    <scope>NUCLEOTIDE SEQUENCE</scope>
    <source>
        <tissue evidence="1">Shoot tissue taken approximately 20 cm above the soil surface</tissue>
    </source>
</reference>
<name>A0A0A9HIR4_ARUDO</name>
<proteinExistence type="predicted"/>